<reference evidence="3 4" key="1">
    <citation type="submission" date="2024-05" db="EMBL/GenBank/DDBJ databases">
        <authorList>
            <person name="Wallberg A."/>
        </authorList>
    </citation>
    <scope>NUCLEOTIDE SEQUENCE [LARGE SCALE GENOMIC DNA]</scope>
</reference>
<keyword evidence="2" id="KW-0732">Signal</keyword>
<name>A0AAV2RPT6_MEGNR</name>
<evidence type="ECO:0000256" key="1">
    <source>
        <dbReference type="SAM" id="MobiDB-lite"/>
    </source>
</evidence>
<organism evidence="3 4">
    <name type="scientific">Meganyctiphanes norvegica</name>
    <name type="common">Northern krill</name>
    <name type="synonym">Thysanopoda norvegica</name>
    <dbReference type="NCBI Taxonomy" id="48144"/>
    <lineage>
        <taxon>Eukaryota</taxon>
        <taxon>Metazoa</taxon>
        <taxon>Ecdysozoa</taxon>
        <taxon>Arthropoda</taxon>
        <taxon>Crustacea</taxon>
        <taxon>Multicrustacea</taxon>
        <taxon>Malacostraca</taxon>
        <taxon>Eumalacostraca</taxon>
        <taxon>Eucarida</taxon>
        <taxon>Euphausiacea</taxon>
        <taxon>Euphausiidae</taxon>
        <taxon>Meganyctiphanes</taxon>
    </lineage>
</organism>
<evidence type="ECO:0000313" key="4">
    <source>
        <dbReference type="Proteomes" id="UP001497623"/>
    </source>
</evidence>
<comment type="caution">
    <text evidence="3">The sequence shown here is derived from an EMBL/GenBank/DDBJ whole genome shotgun (WGS) entry which is preliminary data.</text>
</comment>
<accession>A0AAV2RPT6</accession>
<feature type="signal peptide" evidence="2">
    <location>
        <begin position="1"/>
        <end position="21"/>
    </location>
</feature>
<dbReference type="Proteomes" id="UP001497623">
    <property type="component" value="Unassembled WGS sequence"/>
</dbReference>
<gene>
    <name evidence="3" type="ORF">MNOR_LOCUS26624</name>
</gene>
<feature type="region of interest" description="Disordered" evidence="1">
    <location>
        <begin position="315"/>
        <end position="336"/>
    </location>
</feature>
<keyword evidence="4" id="KW-1185">Reference proteome</keyword>
<feature type="non-terminal residue" evidence="3">
    <location>
        <position position="701"/>
    </location>
</feature>
<feature type="chain" id="PRO_5043797162" evidence="2">
    <location>
        <begin position="22"/>
        <end position="701"/>
    </location>
</feature>
<evidence type="ECO:0000313" key="3">
    <source>
        <dbReference type="EMBL" id="CAL4130720.1"/>
    </source>
</evidence>
<feature type="region of interest" description="Disordered" evidence="1">
    <location>
        <begin position="501"/>
        <end position="528"/>
    </location>
</feature>
<feature type="region of interest" description="Disordered" evidence="1">
    <location>
        <begin position="170"/>
        <end position="208"/>
    </location>
</feature>
<dbReference type="AlphaFoldDB" id="A0AAV2RPT6"/>
<evidence type="ECO:0000256" key="2">
    <source>
        <dbReference type="SAM" id="SignalP"/>
    </source>
</evidence>
<dbReference type="EMBL" id="CAXKWB010026839">
    <property type="protein sequence ID" value="CAL4130720.1"/>
    <property type="molecule type" value="Genomic_DNA"/>
</dbReference>
<feature type="compositionally biased region" description="Polar residues" evidence="1">
    <location>
        <begin position="348"/>
        <end position="370"/>
    </location>
</feature>
<feature type="compositionally biased region" description="Low complexity" evidence="1">
    <location>
        <begin position="403"/>
        <end position="429"/>
    </location>
</feature>
<protein>
    <submittedName>
        <fullName evidence="3">Uncharacterized protein</fullName>
    </submittedName>
</protein>
<feature type="compositionally biased region" description="Low complexity" evidence="1">
    <location>
        <begin position="501"/>
        <end position="510"/>
    </location>
</feature>
<feature type="region of interest" description="Disordered" evidence="1">
    <location>
        <begin position="348"/>
        <end position="432"/>
    </location>
</feature>
<sequence>MRGVAHTVVCVVLLTAAVAHGRSIDNPAEDSSAPRPVISKALAKVEHQSRAIPSPVQVYSGVLLVKGNSESEGRGGRSFTIDGDGIPVIDGVRSPDDNSPIHRNARIINNILVLPEDEAKFAKLNSVMVTSSNIHHANSKAPASTLTQGDVELISKSAIVTRSKLPYSDRQARVLNRGSSKTTNSQNRAGRFFPSDSSQEGEKEGEYVKASGDKVGKFPAFYYRRYYDNERAGIVADDDEHDDNIGESSEQVVSYSYFTSPEDGSSSKSFGSRDSSKGVIYGTGVASKPNSVSSSSKNDLGFPISTSVSKSVSSSVSFIPSTKDTQTNSKETFDKLKPSSILQNSVTLTDSRNSASSHTKQSTFVPSNSIHHSSAATPAHASAHTVTHHNSVPQAPVFNHHQSPAPVQASSHAPAHAPPFSHAPASGHSNLIQANGGEFTIHQKTFQAHPGAPTFNIPIPIPTSQLPSHPQVGSHVQPLRQDQIQQHFETQQQQYRQPQPTAHQAAAASEAFHRVTHQQPTAHAPYYETQHTVVPEKTAYEKMFEPFTNIGSSVSKAFETVGNSVRRGYSSLQLPERMSNVVSTIRKSSMNDYIQRTVSDGNLPLVAGAAVLGSLGLIATAVAISSSNITIGKRSIDDPAEDFLFQMVDEFIEPTIFDRLEEYTSWADSECSKRVFCDVMSLVSDDYIYTIEKRMGLFLNM</sequence>
<feature type="compositionally biased region" description="Polar residues" evidence="1">
    <location>
        <begin position="177"/>
        <end position="188"/>
    </location>
</feature>
<proteinExistence type="predicted"/>
<feature type="compositionally biased region" description="Low complexity" evidence="1">
    <location>
        <begin position="371"/>
        <end position="389"/>
    </location>
</feature>